<name>A0A5C2RWZ5_9APHY</name>
<evidence type="ECO:0000313" key="3">
    <source>
        <dbReference type="Proteomes" id="UP000313359"/>
    </source>
</evidence>
<keyword evidence="3" id="KW-1185">Reference proteome</keyword>
<feature type="coiled-coil region" evidence="1">
    <location>
        <begin position="1"/>
        <end position="114"/>
    </location>
</feature>
<evidence type="ECO:0000256" key="1">
    <source>
        <dbReference type="SAM" id="Coils"/>
    </source>
</evidence>
<accession>A0A5C2RWZ5</accession>
<evidence type="ECO:0000313" key="2">
    <source>
        <dbReference type="EMBL" id="RPD55545.1"/>
    </source>
</evidence>
<sequence length="120" mass="14504">MKEFEGQLALSNLRLEVAQAQLVKANEEGEHQRLLIAKLEDRLEQEQKEIREERKELREERKELREDLKAHRQGFADQISKMEQRLEQERKEHRDERARMQDEYEARIAKLEERLAKAVV</sequence>
<gene>
    <name evidence="2" type="ORF">L227DRAFT_301465</name>
</gene>
<keyword evidence="1" id="KW-0175">Coiled coil</keyword>
<reference evidence="2" key="1">
    <citation type="journal article" date="2018" name="Genome Biol. Evol.">
        <title>Genomics and development of Lentinus tigrinus, a white-rot wood-decaying mushroom with dimorphic fruiting bodies.</title>
        <authorList>
            <person name="Wu B."/>
            <person name="Xu Z."/>
            <person name="Knudson A."/>
            <person name="Carlson A."/>
            <person name="Chen N."/>
            <person name="Kovaka S."/>
            <person name="LaButti K."/>
            <person name="Lipzen A."/>
            <person name="Pennachio C."/>
            <person name="Riley R."/>
            <person name="Schakwitz W."/>
            <person name="Umezawa K."/>
            <person name="Ohm R.A."/>
            <person name="Grigoriev I.V."/>
            <person name="Nagy L.G."/>
            <person name="Gibbons J."/>
            <person name="Hibbett D."/>
        </authorList>
    </citation>
    <scope>NUCLEOTIDE SEQUENCE [LARGE SCALE GENOMIC DNA]</scope>
    <source>
        <strain evidence="2">ALCF2SS1-6</strain>
    </source>
</reference>
<dbReference type="Proteomes" id="UP000313359">
    <property type="component" value="Unassembled WGS sequence"/>
</dbReference>
<organism evidence="2 3">
    <name type="scientific">Lentinus tigrinus ALCF2SS1-6</name>
    <dbReference type="NCBI Taxonomy" id="1328759"/>
    <lineage>
        <taxon>Eukaryota</taxon>
        <taxon>Fungi</taxon>
        <taxon>Dikarya</taxon>
        <taxon>Basidiomycota</taxon>
        <taxon>Agaricomycotina</taxon>
        <taxon>Agaricomycetes</taxon>
        <taxon>Polyporales</taxon>
        <taxon>Polyporaceae</taxon>
        <taxon>Lentinus</taxon>
    </lineage>
</organism>
<protein>
    <submittedName>
        <fullName evidence="2">Uncharacterized protein</fullName>
    </submittedName>
</protein>
<dbReference type="EMBL" id="ML122294">
    <property type="protein sequence ID" value="RPD55545.1"/>
    <property type="molecule type" value="Genomic_DNA"/>
</dbReference>
<dbReference type="AlphaFoldDB" id="A0A5C2RWZ5"/>
<proteinExistence type="predicted"/>